<gene>
    <name evidence="1" type="ORF">SAMN05444277_11050</name>
</gene>
<dbReference type="RefSeq" id="WP_177191927.1">
    <property type="nucleotide sequence ID" value="NZ_FOXQ01000010.1"/>
</dbReference>
<evidence type="ECO:0000313" key="1">
    <source>
        <dbReference type="EMBL" id="SFQ37401.1"/>
    </source>
</evidence>
<accession>A0A1I5XZH7</accession>
<name>A0A1I5XZH7_9BACT</name>
<keyword evidence="2" id="KW-1185">Reference proteome</keyword>
<organism evidence="1 2">
    <name type="scientific">Parafilimonas terrae</name>
    <dbReference type="NCBI Taxonomy" id="1465490"/>
    <lineage>
        <taxon>Bacteria</taxon>
        <taxon>Pseudomonadati</taxon>
        <taxon>Bacteroidota</taxon>
        <taxon>Chitinophagia</taxon>
        <taxon>Chitinophagales</taxon>
        <taxon>Chitinophagaceae</taxon>
        <taxon>Parafilimonas</taxon>
    </lineage>
</organism>
<dbReference type="Proteomes" id="UP000199031">
    <property type="component" value="Unassembled WGS sequence"/>
</dbReference>
<protein>
    <submittedName>
        <fullName evidence="1">Uncharacterized protein</fullName>
    </submittedName>
</protein>
<proteinExistence type="predicted"/>
<evidence type="ECO:0000313" key="2">
    <source>
        <dbReference type="Proteomes" id="UP000199031"/>
    </source>
</evidence>
<sequence>MSELLQHPELIDYRMDEQICRITDNCKPEDFIKKECLDSLTGDQLYQVKTAYIDDRTFIVLKSLLEPLTEIVTVEE</sequence>
<dbReference type="AlphaFoldDB" id="A0A1I5XZH7"/>
<dbReference type="EMBL" id="FOXQ01000010">
    <property type="protein sequence ID" value="SFQ37401.1"/>
    <property type="molecule type" value="Genomic_DNA"/>
</dbReference>
<dbReference type="STRING" id="1465490.SAMN05444277_11050"/>
<reference evidence="1 2" key="1">
    <citation type="submission" date="2016-10" db="EMBL/GenBank/DDBJ databases">
        <authorList>
            <person name="de Groot N.N."/>
        </authorList>
    </citation>
    <scope>NUCLEOTIDE SEQUENCE [LARGE SCALE GENOMIC DNA]</scope>
    <source>
        <strain evidence="1 2">DSM 28286</strain>
    </source>
</reference>